<organism evidence="2 3">
    <name type="scientific">Neodiprion abietis nucleopolyhedrovirus</name>
    <dbReference type="NCBI Taxonomy" id="204507"/>
    <lineage>
        <taxon>Viruses</taxon>
        <taxon>Viruses incertae sedis</taxon>
        <taxon>Naldaviricetes</taxon>
        <taxon>Lefavirales</taxon>
        <taxon>Baculoviridae</taxon>
        <taxon>Gammabaculovirus</taxon>
        <taxon>Gammabaculovirus neabietis</taxon>
    </lineage>
</organism>
<dbReference type="EMBL" id="DQ317692">
    <property type="protein sequence ID" value="ABC74911.1"/>
    <property type="molecule type" value="Genomic_DNA"/>
</dbReference>
<sequence>MIGYIFAFFVFVILLYLYCKRDDSTSTEDITNTTATTKTGADDVKSLDYVKKELKNGWNIIMTGVNKKENEAKTQIGKKFGVLENMIDNVKKETQKELSSQQSKFKEIEDSLIELKTKYESQQQESSNLQDNDEEMEESENDVEASNDDTEEDVVIE</sequence>
<evidence type="ECO:0000313" key="3">
    <source>
        <dbReference type="Proteomes" id="UP000242804"/>
    </source>
</evidence>
<feature type="compositionally biased region" description="Polar residues" evidence="1">
    <location>
        <begin position="120"/>
        <end position="130"/>
    </location>
</feature>
<name>Q0ZP43_9CBAC</name>
<accession>Q0ZP43</accession>
<dbReference type="Proteomes" id="UP000242804">
    <property type="component" value="Segment"/>
</dbReference>
<dbReference type="OrthoDB" id="34945at10239"/>
<feature type="compositionally biased region" description="Acidic residues" evidence="1">
    <location>
        <begin position="131"/>
        <end position="157"/>
    </location>
</feature>
<dbReference type="GeneID" id="4179094"/>
<protein>
    <submittedName>
        <fullName evidence="2">Uncharacterized protein</fullName>
    </submittedName>
</protein>
<reference evidence="2 3" key="1">
    <citation type="journal article" date="2006" name="J. Virol.">
        <title>Sequence analysis and organization of the Neodiprion abietis nucleopolyhedrovirus genome.</title>
        <authorList>
            <person name="Duffy S.P."/>
            <person name="Young A.M."/>
            <person name="Morin B."/>
            <person name="Lucarotti C.J."/>
            <person name="Koop B.F."/>
            <person name="Levin D.B."/>
        </authorList>
    </citation>
    <scope>NUCLEOTIDE SEQUENCE [LARGE SCALE GENOMIC DNA]</scope>
</reference>
<keyword evidence="3" id="KW-1185">Reference proteome</keyword>
<proteinExistence type="predicted"/>
<dbReference type="RefSeq" id="YP_667885.1">
    <property type="nucleotide sequence ID" value="NC_008252.1"/>
</dbReference>
<feature type="region of interest" description="Disordered" evidence="1">
    <location>
        <begin position="116"/>
        <end position="157"/>
    </location>
</feature>
<evidence type="ECO:0000256" key="1">
    <source>
        <dbReference type="SAM" id="MobiDB-lite"/>
    </source>
</evidence>
<dbReference type="KEGG" id="vg:4179094"/>
<evidence type="ECO:0000313" key="2">
    <source>
        <dbReference type="EMBL" id="ABC74911.1"/>
    </source>
</evidence>